<dbReference type="AlphaFoldDB" id="A0AAD6SIF5"/>
<protein>
    <recommendedName>
        <fullName evidence="4">Retrotransposon gag domain-containing protein</fullName>
    </recommendedName>
</protein>
<dbReference type="EMBL" id="JARJCM010000120">
    <property type="protein sequence ID" value="KAJ7027752.1"/>
    <property type="molecule type" value="Genomic_DNA"/>
</dbReference>
<organism evidence="2 3">
    <name type="scientific">Mycena alexandri</name>
    <dbReference type="NCBI Taxonomy" id="1745969"/>
    <lineage>
        <taxon>Eukaryota</taxon>
        <taxon>Fungi</taxon>
        <taxon>Dikarya</taxon>
        <taxon>Basidiomycota</taxon>
        <taxon>Agaricomycotina</taxon>
        <taxon>Agaricomycetes</taxon>
        <taxon>Agaricomycetidae</taxon>
        <taxon>Agaricales</taxon>
        <taxon>Marasmiineae</taxon>
        <taxon>Mycenaceae</taxon>
        <taxon>Mycena</taxon>
    </lineage>
</organism>
<gene>
    <name evidence="2" type="ORF">C8F04DRAFT_964888</name>
</gene>
<evidence type="ECO:0000313" key="3">
    <source>
        <dbReference type="Proteomes" id="UP001218188"/>
    </source>
</evidence>
<feature type="compositionally biased region" description="Low complexity" evidence="1">
    <location>
        <begin position="96"/>
        <end position="112"/>
    </location>
</feature>
<feature type="region of interest" description="Disordered" evidence="1">
    <location>
        <begin position="402"/>
        <end position="425"/>
    </location>
</feature>
<accession>A0AAD6SIF5</accession>
<reference evidence="2" key="1">
    <citation type="submission" date="2023-03" db="EMBL/GenBank/DDBJ databases">
        <title>Massive genome expansion in bonnet fungi (Mycena s.s.) driven by repeated elements and novel gene families across ecological guilds.</title>
        <authorList>
            <consortium name="Lawrence Berkeley National Laboratory"/>
            <person name="Harder C.B."/>
            <person name="Miyauchi S."/>
            <person name="Viragh M."/>
            <person name="Kuo A."/>
            <person name="Thoen E."/>
            <person name="Andreopoulos B."/>
            <person name="Lu D."/>
            <person name="Skrede I."/>
            <person name="Drula E."/>
            <person name="Henrissat B."/>
            <person name="Morin E."/>
            <person name="Kohler A."/>
            <person name="Barry K."/>
            <person name="LaButti K."/>
            <person name="Morin E."/>
            <person name="Salamov A."/>
            <person name="Lipzen A."/>
            <person name="Mereny Z."/>
            <person name="Hegedus B."/>
            <person name="Baldrian P."/>
            <person name="Stursova M."/>
            <person name="Weitz H."/>
            <person name="Taylor A."/>
            <person name="Grigoriev I.V."/>
            <person name="Nagy L.G."/>
            <person name="Martin F."/>
            <person name="Kauserud H."/>
        </authorList>
    </citation>
    <scope>NUCLEOTIDE SEQUENCE</scope>
    <source>
        <strain evidence="2">CBHHK200</strain>
    </source>
</reference>
<sequence length="425" mass="47306">MRRRAELYSSAQINSEHTDDKCSSDLVTTDASHYPISVITTPFGPPETGSVRTSFTTYPSPAPPSPSRSDSESIFGDRQSAREELASSGTWIPTFSDPSTLPESTTLTPSEPAFTPSPSDRDLDGEYQHIDQYCSPIHSPPHPSVPGSQASYHDLGPVHIPYPEFFDGTNPLKIDSFITQCFAHFSGRPRTYASDDDKIAFMLHFLKGQAAELFNESGRVEEFSWHGNFSTFIGEFLDVFERRSRHADADYELRRLRMKHGDPIGPFLEEFEALTPFMAWNDSAVSHALYSALPLRITMQLDDLITYPSSYAGLRSLVIRLDAKHWQAVLLAGSATPEQPDGIPEQGNWADCARGFFFFLPLSSPSPLKERGTAAVCPTTPSRHGSFCYYRRRREFCRTPHHGGIDSYPRSPAAPPSSVPFSPSR</sequence>
<proteinExistence type="predicted"/>
<evidence type="ECO:0008006" key="4">
    <source>
        <dbReference type="Google" id="ProtNLM"/>
    </source>
</evidence>
<name>A0AAD6SIF5_9AGAR</name>
<feature type="region of interest" description="Disordered" evidence="1">
    <location>
        <begin position="1"/>
        <end position="125"/>
    </location>
</feature>
<keyword evidence="3" id="KW-1185">Reference proteome</keyword>
<evidence type="ECO:0000256" key="1">
    <source>
        <dbReference type="SAM" id="MobiDB-lite"/>
    </source>
</evidence>
<dbReference type="Proteomes" id="UP001218188">
    <property type="component" value="Unassembled WGS sequence"/>
</dbReference>
<comment type="caution">
    <text evidence="2">The sequence shown here is derived from an EMBL/GenBank/DDBJ whole genome shotgun (WGS) entry which is preliminary data.</text>
</comment>
<evidence type="ECO:0000313" key="2">
    <source>
        <dbReference type="EMBL" id="KAJ7027752.1"/>
    </source>
</evidence>